<organism evidence="1 2">
    <name type="scientific">Moheibacter sediminis</name>
    <dbReference type="NCBI Taxonomy" id="1434700"/>
    <lineage>
        <taxon>Bacteria</taxon>
        <taxon>Pseudomonadati</taxon>
        <taxon>Bacteroidota</taxon>
        <taxon>Flavobacteriia</taxon>
        <taxon>Flavobacteriales</taxon>
        <taxon>Weeksellaceae</taxon>
        <taxon>Moheibacter</taxon>
    </lineage>
</organism>
<dbReference type="RefSeq" id="WP_084016243.1">
    <property type="nucleotide sequence ID" value="NZ_FWXS01000002.1"/>
</dbReference>
<dbReference type="Pfam" id="PF14595">
    <property type="entry name" value="Thioredoxin_9"/>
    <property type="match status" value="1"/>
</dbReference>
<dbReference type="Gene3D" id="3.40.30.10">
    <property type="entry name" value="Glutaredoxin"/>
    <property type="match status" value="1"/>
</dbReference>
<gene>
    <name evidence="1" type="ORF">SAMN06296427_102136</name>
</gene>
<sequence>MNLLPYLENGFSYPDYLKKIEEQLHDIENSGDEKGYAKYYSINLKRIERLDKTFDLTDEQKERLNKFNSDFKLLVISEGWCGDAAQVMPVVNVMMNEIGVEQKIVLRDENPELMNEFLTDGAKSIPILIGVNNEGNEIFRFGPRPQHGMELLKKHKENPQEYTDEQFHQDLQVWYNRDKGVGIFEEFLSKMN</sequence>
<protein>
    <submittedName>
        <fullName evidence="1">Thioredoxin</fullName>
    </submittedName>
</protein>
<dbReference type="InterPro" id="IPR036249">
    <property type="entry name" value="Thioredoxin-like_sf"/>
</dbReference>
<dbReference type="OrthoDB" id="6120799at2"/>
<dbReference type="AlphaFoldDB" id="A0A1W1Z3R8"/>
<proteinExistence type="predicted"/>
<accession>A0A1W1Z3R8</accession>
<evidence type="ECO:0000313" key="2">
    <source>
        <dbReference type="Proteomes" id="UP000192393"/>
    </source>
</evidence>
<reference evidence="1 2" key="1">
    <citation type="submission" date="2017-04" db="EMBL/GenBank/DDBJ databases">
        <authorList>
            <person name="Afonso C.L."/>
            <person name="Miller P.J."/>
            <person name="Scott M.A."/>
            <person name="Spackman E."/>
            <person name="Goraichik I."/>
            <person name="Dimitrov K.M."/>
            <person name="Suarez D.L."/>
            <person name="Swayne D.E."/>
        </authorList>
    </citation>
    <scope>NUCLEOTIDE SEQUENCE [LARGE SCALE GENOMIC DNA]</scope>
    <source>
        <strain evidence="1 2">CGMCC 1.12708</strain>
    </source>
</reference>
<name>A0A1W1Z3R8_9FLAO</name>
<dbReference type="STRING" id="1434700.SAMN06296427_102136"/>
<keyword evidence="2" id="KW-1185">Reference proteome</keyword>
<evidence type="ECO:0000313" key="1">
    <source>
        <dbReference type="EMBL" id="SMC42608.1"/>
    </source>
</evidence>
<dbReference type="SUPFAM" id="SSF52833">
    <property type="entry name" value="Thioredoxin-like"/>
    <property type="match status" value="1"/>
</dbReference>
<dbReference type="EMBL" id="FWXS01000002">
    <property type="protein sequence ID" value="SMC42608.1"/>
    <property type="molecule type" value="Genomic_DNA"/>
</dbReference>
<dbReference type="Proteomes" id="UP000192393">
    <property type="component" value="Unassembled WGS sequence"/>
</dbReference>